<dbReference type="Proteomes" id="UP000094569">
    <property type="component" value="Unassembled WGS sequence"/>
</dbReference>
<evidence type="ECO:0000313" key="2">
    <source>
        <dbReference type="EMBL" id="ODM22580.1"/>
    </source>
</evidence>
<dbReference type="AlphaFoldDB" id="A0A1E3BNN5"/>
<protein>
    <submittedName>
        <fullName evidence="2">Uncharacterized protein</fullName>
    </submittedName>
</protein>
<feature type="region of interest" description="Disordered" evidence="1">
    <location>
        <begin position="1"/>
        <end position="42"/>
    </location>
</feature>
<dbReference type="STRING" id="573508.A0A1E3BNN5"/>
<accession>A0A1E3BNN5</accession>
<dbReference type="EMBL" id="JXNT01000001">
    <property type="protein sequence ID" value="ODM22580.1"/>
    <property type="molecule type" value="Genomic_DNA"/>
</dbReference>
<name>A0A1E3BNN5_ASPCR</name>
<dbReference type="VEuPathDB" id="FungiDB:SI65_00169"/>
<dbReference type="OrthoDB" id="4369213at2759"/>
<sequence length="87" mass="9520">MQSAAFLEKEVSDLQAANEKQKQKRTRSKRQIHSEEGLSVSEASALIAQPEEAIEAPGPPRAKEAFTTFAAAYEGLTEVRSLWKSGT</sequence>
<gene>
    <name evidence="2" type="ORF">SI65_00169</name>
</gene>
<organism evidence="2 3">
    <name type="scientific">Aspergillus cristatus</name>
    <name type="common">Chinese Fuzhuan brick tea-fermentation fungus</name>
    <name type="synonym">Eurotium cristatum</name>
    <dbReference type="NCBI Taxonomy" id="573508"/>
    <lineage>
        <taxon>Eukaryota</taxon>
        <taxon>Fungi</taxon>
        <taxon>Dikarya</taxon>
        <taxon>Ascomycota</taxon>
        <taxon>Pezizomycotina</taxon>
        <taxon>Eurotiomycetes</taxon>
        <taxon>Eurotiomycetidae</taxon>
        <taxon>Eurotiales</taxon>
        <taxon>Aspergillaceae</taxon>
        <taxon>Aspergillus</taxon>
        <taxon>Aspergillus subgen. Aspergillus</taxon>
    </lineage>
</organism>
<reference evidence="2 3" key="1">
    <citation type="journal article" date="2016" name="BMC Genomics">
        <title>Comparative genomic and transcriptomic analyses of the Fuzhuan brick tea-fermentation fungus Aspergillus cristatus.</title>
        <authorList>
            <person name="Ge Y."/>
            <person name="Wang Y."/>
            <person name="Liu Y."/>
            <person name="Tan Y."/>
            <person name="Ren X."/>
            <person name="Zhang X."/>
            <person name="Hyde K.D."/>
            <person name="Liu Y."/>
            <person name="Liu Z."/>
        </authorList>
    </citation>
    <scope>NUCLEOTIDE SEQUENCE [LARGE SCALE GENOMIC DNA]</scope>
    <source>
        <strain evidence="2 3">GZAAS20.1005</strain>
    </source>
</reference>
<proteinExistence type="predicted"/>
<comment type="caution">
    <text evidence="2">The sequence shown here is derived from an EMBL/GenBank/DDBJ whole genome shotgun (WGS) entry which is preliminary data.</text>
</comment>
<evidence type="ECO:0000313" key="3">
    <source>
        <dbReference type="Proteomes" id="UP000094569"/>
    </source>
</evidence>
<evidence type="ECO:0000256" key="1">
    <source>
        <dbReference type="SAM" id="MobiDB-lite"/>
    </source>
</evidence>
<keyword evidence="3" id="KW-1185">Reference proteome</keyword>
<feature type="compositionally biased region" description="Basic residues" evidence="1">
    <location>
        <begin position="22"/>
        <end position="31"/>
    </location>
</feature>